<feature type="compositionally biased region" description="Low complexity" evidence="1">
    <location>
        <begin position="7"/>
        <end position="22"/>
    </location>
</feature>
<accession>A0A4V1Z2G8</accession>
<comment type="caution">
    <text evidence="2">The sequence shown here is derived from an EMBL/GenBank/DDBJ whole genome shotgun (WGS) entry which is preliminary data.</text>
</comment>
<dbReference type="Proteomes" id="UP000291189">
    <property type="component" value="Unassembled WGS sequence"/>
</dbReference>
<name>A0A4V1Z2G8_9ACTN</name>
<dbReference type="InterPro" id="IPR047681">
    <property type="entry name" value="PPA1309-like"/>
</dbReference>
<sequence length="193" mass="20284">MSDHPFDALPDATPGPDPDAAAVDPHLRSAALEIEAHAAEAGWDQGSRLFALVPTGDLLAREPGLAEALGVDAAAEGALTPVEQDTLPPDRALEDVLDGIMWPAEVFGCAAVVERLVLPPSADDEMPEDAAAAQEYAAAHPDRQEVRLVAAVTRDGSTYCTLRMRAHDDDASVLEGTDLVPGLLELLHGTLEQ</sequence>
<organism evidence="2 3">
    <name type="scientific">Nocardioides iriomotensis</name>
    <dbReference type="NCBI Taxonomy" id="715784"/>
    <lineage>
        <taxon>Bacteria</taxon>
        <taxon>Bacillati</taxon>
        <taxon>Actinomycetota</taxon>
        <taxon>Actinomycetes</taxon>
        <taxon>Propionibacteriales</taxon>
        <taxon>Nocardioidaceae</taxon>
        <taxon>Nocardioides</taxon>
    </lineage>
</organism>
<protein>
    <submittedName>
        <fullName evidence="2">Uncharacterized protein</fullName>
    </submittedName>
</protein>
<evidence type="ECO:0000256" key="1">
    <source>
        <dbReference type="SAM" id="MobiDB-lite"/>
    </source>
</evidence>
<feature type="region of interest" description="Disordered" evidence="1">
    <location>
        <begin position="1"/>
        <end position="22"/>
    </location>
</feature>
<dbReference type="NCBIfam" id="NF040618">
    <property type="entry name" value="PPA1309_fam"/>
    <property type="match status" value="1"/>
</dbReference>
<reference evidence="2 3" key="1">
    <citation type="submission" date="2019-01" db="EMBL/GenBank/DDBJ databases">
        <title>Nocardioides guangzhouensis sp. nov., an actinobacterium isolated from soil.</title>
        <authorList>
            <person name="Fu Y."/>
            <person name="Cai Y."/>
            <person name="Lin Z."/>
            <person name="Chen P."/>
        </authorList>
    </citation>
    <scope>NUCLEOTIDE SEQUENCE [LARGE SCALE GENOMIC DNA]</scope>
    <source>
        <strain evidence="2 3">NBRC 105384</strain>
    </source>
</reference>
<dbReference type="AlphaFoldDB" id="A0A4V1Z2G8"/>
<dbReference type="EMBL" id="SDPU01000011">
    <property type="protein sequence ID" value="RYU14356.1"/>
    <property type="molecule type" value="Genomic_DNA"/>
</dbReference>
<evidence type="ECO:0000313" key="3">
    <source>
        <dbReference type="Proteomes" id="UP000291189"/>
    </source>
</evidence>
<dbReference type="RefSeq" id="WP_129985570.1">
    <property type="nucleotide sequence ID" value="NZ_SDPU01000011.1"/>
</dbReference>
<dbReference type="OrthoDB" id="3266223at2"/>
<proteinExistence type="predicted"/>
<gene>
    <name evidence="2" type="ORF">ETU37_03915</name>
</gene>
<keyword evidence="3" id="KW-1185">Reference proteome</keyword>
<evidence type="ECO:0000313" key="2">
    <source>
        <dbReference type="EMBL" id="RYU14356.1"/>
    </source>
</evidence>